<protein>
    <recommendedName>
        <fullName evidence="5">Heat-inducible transcription repressor HrcA</fullName>
    </recommendedName>
</protein>
<dbReference type="Proteomes" id="UP000637002">
    <property type="component" value="Unassembled WGS sequence"/>
</dbReference>
<reference evidence="7" key="1">
    <citation type="journal article" date="2014" name="Int. J. Syst. Evol. Microbiol.">
        <title>Complete genome sequence of Corynebacterium casei LMG S-19264T (=DSM 44701T), isolated from a smear-ripened cheese.</title>
        <authorList>
            <consortium name="US DOE Joint Genome Institute (JGI-PGF)"/>
            <person name="Walter F."/>
            <person name="Albersmeier A."/>
            <person name="Kalinowski J."/>
            <person name="Ruckert C."/>
        </authorList>
    </citation>
    <scope>NUCLEOTIDE SEQUENCE</scope>
    <source>
        <strain evidence="7">CGMCC 1.12919</strain>
    </source>
</reference>
<reference evidence="7" key="2">
    <citation type="submission" date="2020-09" db="EMBL/GenBank/DDBJ databases">
        <authorList>
            <person name="Sun Q."/>
            <person name="Zhou Y."/>
        </authorList>
    </citation>
    <scope>NUCLEOTIDE SEQUENCE</scope>
    <source>
        <strain evidence="7">CGMCC 1.12919</strain>
    </source>
</reference>
<dbReference type="HAMAP" id="MF_00081">
    <property type="entry name" value="HrcA"/>
    <property type="match status" value="1"/>
</dbReference>
<evidence type="ECO:0000256" key="3">
    <source>
        <dbReference type="ARBA" id="ARBA00023016"/>
    </source>
</evidence>
<evidence type="ECO:0000256" key="5">
    <source>
        <dbReference type="HAMAP-Rule" id="MF_00081"/>
    </source>
</evidence>
<dbReference type="InterPro" id="IPR036388">
    <property type="entry name" value="WH-like_DNA-bd_sf"/>
</dbReference>
<evidence type="ECO:0000256" key="2">
    <source>
        <dbReference type="ARBA" id="ARBA00023015"/>
    </source>
</evidence>
<feature type="domain" description="Heat-inducible transcription repressor HrcA C-terminal" evidence="6">
    <location>
        <begin position="125"/>
        <end position="347"/>
    </location>
</feature>
<keyword evidence="2 5" id="KW-0805">Transcription regulation</keyword>
<dbReference type="RefSeq" id="WP_188607891.1">
    <property type="nucleotide sequence ID" value="NZ_BMGG01000001.1"/>
</dbReference>
<dbReference type="InterPro" id="IPR029016">
    <property type="entry name" value="GAF-like_dom_sf"/>
</dbReference>
<dbReference type="GO" id="GO:0045892">
    <property type="term" value="P:negative regulation of DNA-templated transcription"/>
    <property type="evidence" value="ECO:0007669"/>
    <property type="project" value="UniProtKB-UniRule"/>
</dbReference>
<keyword evidence="3 5" id="KW-0346">Stress response</keyword>
<organism evidence="7 8">
    <name type="scientific">Chelatococcus reniformis</name>
    <dbReference type="NCBI Taxonomy" id="1494448"/>
    <lineage>
        <taxon>Bacteria</taxon>
        <taxon>Pseudomonadati</taxon>
        <taxon>Pseudomonadota</taxon>
        <taxon>Alphaproteobacteria</taxon>
        <taxon>Hyphomicrobiales</taxon>
        <taxon>Chelatococcaceae</taxon>
        <taxon>Chelatococcus</taxon>
    </lineage>
</organism>
<gene>
    <name evidence="5 7" type="primary">hrcA</name>
    <name evidence="7" type="ORF">GCM10010994_09290</name>
</gene>
<evidence type="ECO:0000256" key="1">
    <source>
        <dbReference type="ARBA" id="ARBA00022491"/>
    </source>
</evidence>
<dbReference type="PIRSF" id="PIRSF005485">
    <property type="entry name" value="HrcA"/>
    <property type="match status" value="1"/>
</dbReference>
<dbReference type="Gene3D" id="3.30.450.40">
    <property type="match status" value="1"/>
</dbReference>
<dbReference type="PANTHER" id="PTHR34824:SF1">
    <property type="entry name" value="HEAT-INDUCIBLE TRANSCRIPTION REPRESSOR HRCA"/>
    <property type="match status" value="1"/>
</dbReference>
<evidence type="ECO:0000256" key="4">
    <source>
        <dbReference type="ARBA" id="ARBA00023163"/>
    </source>
</evidence>
<proteinExistence type="inferred from homology"/>
<keyword evidence="8" id="KW-1185">Reference proteome</keyword>
<accession>A0A916X8Q4</accession>
<comment type="caution">
    <text evidence="7">The sequence shown here is derived from an EMBL/GenBank/DDBJ whole genome shotgun (WGS) entry which is preliminary data.</text>
</comment>
<evidence type="ECO:0000313" key="8">
    <source>
        <dbReference type="Proteomes" id="UP000637002"/>
    </source>
</evidence>
<evidence type="ECO:0000313" key="7">
    <source>
        <dbReference type="EMBL" id="GGC52307.1"/>
    </source>
</evidence>
<keyword evidence="4 5" id="KW-0804">Transcription</keyword>
<comment type="function">
    <text evidence="5">Negative regulator of class I heat shock genes (grpE-dnaK-dnaJ and groELS operons). Prevents heat-shock induction of these operons.</text>
</comment>
<evidence type="ECO:0000259" key="6">
    <source>
        <dbReference type="Pfam" id="PF01628"/>
    </source>
</evidence>
<dbReference type="InterPro" id="IPR021153">
    <property type="entry name" value="HrcA_C"/>
</dbReference>
<dbReference type="InterPro" id="IPR002571">
    <property type="entry name" value="HrcA"/>
</dbReference>
<dbReference type="InterPro" id="IPR036390">
    <property type="entry name" value="WH_DNA-bd_sf"/>
</dbReference>
<comment type="similarity">
    <text evidence="5">Belongs to the HrcA family.</text>
</comment>
<dbReference type="SUPFAM" id="SSF55781">
    <property type="entry name" value="GAF domain-like"/>
    <property type="match status" value="1"/>
</dbReference>
<keyword evidence="1 5" id="KW-0678">Repressor</keyword>
<name>A0A916X8Q4_9HYPH</name>
<dbReference type="NCBIfam" id="TIGR00331">
    <property type="entry name" value="hrcA"/>
    <property type="match status" value="1"/>
</dbReference>
<dbReference type="PANTHER" id="PTHR34824">
    <property type="entry name" value="HEAT-INDUCIBLE TRANSCRIPTION REPRESSOR HRCA"/>
    <property type="match status" value="1"/>
</dbReference>
<dbReference type="Pfam" id="PF01628">
    <property type="entry name" value="HrcA"/>
    <property type="match status" value="1"/>
</dbReference>
<dbReference type="SUPFAM" id="SSF46785">
    <property type="entry name" value="Winged helix' DNA-binding domain"/>
    <property type="match status" value="1"/>
</dbReference>
<dbReference type="Gene3D" id="1.10.10.10">
    <property type="entry name" value="Winged helix-like DNA-binding domain superfamily/Winged helix DNA-binding domain"/>
    <property type="match status" value="1"/>
</dbReference>
<sequence length="364" mass="39344">MTAPFGAGTGPDRASALAELNERSREIFRQIVESYLATGEPVGSRNLSRIIPMTLSPASIRNVMADLEHAGLIYAPHTSAGRLPTESGLRFFVDAMLEIGDLGADEQGRMETELRAAAAGQSLEGTLTQATQMLSGLARSAGVVVTTKSNVRLKHIEFVRLDPRRALVVLVAEDGNVENRIVDLPAGLPVSALVEASNFLSARARGKTLTDLKSEFSHRRSDMERELDALTARLVDMGLAIAVGSSTDARQLIVRGQAHLLEDVTLGEELERVRLLFADLETQKDVIELLSRAEGGEGVRIYIGSENKLFSLSGSSMIAAPFHDGQQRIVGVVGVIGPTRLNYARIVPMVDYTARLVSILYEGR</sequence>
<dbReference type="GO" id="GO:0003677">
    <property type="term" value="F:DNA binding"/>
    <property type="evidence" value="ECO:0007669"/>
    <property type="project" value="InterPro"/>
</dbReference>
<dbReference type="AlphaFoldDB" id="A0A916X8Q4"/>
<dbReference type="EMBL" id="BMGG01000001">
    <property type="protein sequence ID" value="GGC52307.1"/>
    <property type="molecule type" value="Genomic_DNA"/>
</dbReference>